<protein>
    <submittedName>
        <fullName evidence="3">Uncharacterized protein</fullName>
    </submittedName>
</protein>
<accession>A0A3D8PVI1</accession>
<evidence type="ECO:0000256" key="2">
    <source>
        <dbReference type="SAM" id="SignalP"/>
    </source>
</evidence>
<keyword evidence="1" id="KW-0812">Transmembrane</keyword>
<evidence type="ECO:0000313" key="3">
    <source>
        <dbReference type="EMBL" id="RDW20073.1"/>
    </source>
</evidence>
<organism evidence="3 4">
    <name type="scientific">Oceanobacillus arenosus</name>
    <dbReference type="NCBI Taxonomy" id="1229153"/>
    <lineage>
        <taxon>Bacteria</taxon>
        <taxon>Bacillati</taxon>
        <taxon>Bacillota</taxon>
        <taxon>Bacilli</taxon>
        <taxon>Bacillales</taxon>
        <taxon>Bacillaceae</taxon>
        <taxon>Oceanobacillus</taxon>
    </lineage>
</organism>
<gene>
    <name evidence="3" type="ORF">CWR48_04940</name>
</gene>
<dbReference type="OrthoDB" id="9958175at2"/>
<keyword evidence="2" id="KW-0732">Signal</keyword>
<keyword evidence="1" id="KW-1133">Transmembrane helix</keyword>
<keyword evidence="4" id="KW-1185">Reference proteome</keyword>
<dbReference type="EMBL" id="PIOC01000010">
    <property type="protein sequence ID" value="RDW20073.1"/>
    <property type="molecule type" value="Genomic_DNA"/>
</dbReference>
<feature type="chain" id="PRO_5017558430" evidence="2">
    <location>
        <begin position="31"/>
        <end position="275"/>
    </location>
</feature>
<proteinExistence type="predicted"/>
<evidence type="ECO:0000313" key="4">
    <source>
        <dbReference type="Proteomes" id="UP000257143"/>
    </source>
</evidence>
<feature type="signal peptide" evidence="2">
    <location>
        <begin position="1"/>
        <end position="30"/>
    </location>
</feature>
<dbReference type="AlphaFoldDB" id="A0A3D8PVI1"/>
<dbReference type="RefSeq" id="WP_115771955.1">
    <property type="nucleotide sequence ID" value="NZ_PIOC01000010.1"/>
</dbReference>
<evidence type="ECO:0000256" key="1">
    <source>
        <dbReference type="SAM" id="Phobius"/>
    </source>
</evidence>
<feature type="transmembrane region" description="Helical" evidence="1">
    <location>
        <begin position="222"/>
        <end position="255"/>
    </location>
</feature>
<name>A0A3D8PVI1_9BACI</name>
<sequence length="275" mass="30173">MVKKIISLFVVALMVTAAVINPFAVNVANAETSNLSEDNLKLLGKIFDETKSSQEQFTLVDEVKDLDGSVLQTITSDVNLQVDKDEEKGVINIKITTDATTVSTSANDPIEKTQKVDEITYTKDGDVYVNGEKLSSEELNQTFTIPKNDLNVGKTYLTYYNETSKNYYQMRAYQKPSNAFLDGNNGVYRQKYSYGNYNVSDFKTLTRGVSTARDNIAQSSVWIVGAMGGAALSWFTVVSLLAAGGTIAVHAVIIWNNSSAGKADMTAAYNLLNRF</sequence>
<dbReference type="Proteomes" id="UP000257143">
    <property type="component" value="Unassembled WGS sequence"/>
</dbReference>
<comment type="caution">
    <text evidence="3">The sequence shown here is derived from an EMBL/GenBank/DDBJ whole genome shotgun (WGS) entry which is preliminary data.</text>
</comment>
<keyword evidence="1" id="KW-0472">Membrane</keyword>
<reference evidence="4" key="1">
    <citation type="submission" date="2017-11" db="EMBL/GenBank/DDBJ databases">
        <authorList>
            <person name="Zhu W."/>
        </authorList>
    </citation>
    <scope>NUCLEOTIDE SEQUENCE [LARGE SCALE GENOMIC DNA]</scope>
    <source>
        <strain evidence="4">CAU 1183</strain>
    </source>
</reference>